<evidence type="ECO:0000313" key="2">
    <source>
        <dbReference type="Proteomes" id="UP000558997"/>
    </source>
</evidence>
<gene>
    <name evidence="1" type="ORF">HDA44_000551</name>
</gene>
<comment type="caution">
    <text evidence="1">The sequence shown here is derived from an EMBL/GenBank/DDBJ whole genome shotgun (WGS) entry which is preliminary data.</text>
</comment>
<dbReference type="RefSeq" id="WP_184831039.1">
    <property type="nucleotide sequence ID" value="NZ_BAAAVN010000005.1"/>
</dbReference>
<dbReference type="AlphaFoldDB" id="A0A841DKK4"/>
<dbReference type="Proteomes" id="UP000558997">
    <property type="component" value="Unassembled WGS sequence"/>
</dbReference>
<accession>A0A841DKK4</accession>
<protein>
    <submittedName>
        <fullName evidence="1">Uncharacterized protein</fullName>
    </submittedName>
</protein>
<organism evidence="1 2">
    <name type="scientific">Kribbella solani</name>
    <dbReference type="NCBI Taxonomy" id="236067"/>
    <lineage>
        <taxon>Bacteria</taxon>
        <taxon>Bacillati</taxon>
        <taxon>Actinomycetota</taxon>
        <taxon>Actinomycetes</taxon>
        <taxon>Propionibacteriales</taxon>
        <taxon>Kribbellaceae</taxon>
        <taxon>Kribbella</taxon>
    </lineage>
</organism>
<keyword evidence="2" id="KW-1185">Reference proteome</keyword>
<name>A0A841DKK4_9ACTN</name>
<proteinExistence type="predicted"/>
<evidence type="ECO:0000313" key="1">
    <source>
        <dbReference type="EMBL" id="MBB5977210.1"/>
    </source>
</evidence>
<reference evidence="1 2" key="1">
    <citation type="submission" date="2020-08" db="EMBL/GenBank/DDBJ databases">
        <title>Sequencing the genomes of 1000 actinobacteria strains.</title>
        <authorList>
            <person name="Klenk H.-P."/>
        </authorList>
    </citation>
    <scope>NUCLEOTIDE SEQUENCE [LARGE SCALE GENOMIC DNA]</scope>
    <source>
        <strain evidence="1 2">DSM 17294</strain>
    </source>
</reference>
<dbReference type="EMBL" id="JACHNF010000001">
    <property type="protein sequence ID" value="MBB5977210.1"/>
    <property type="molecule type" value="Genomic_DNA"/>
</dbReference>
<sequence length="153" mass="16688">MADSDQVFVVLEGGLEVAAGRVAEVLGLELVGDLRDKTGELQYKGRARSFDGVVGVYVGLNEYLPDAGETQAMDRYPVVVDVQSRVRKDAQAEEARLAFEVLTDALADVPALLSHNVEFLVAAYLPGRGAHTFEADITLDEPDRPTWEPWVVT</sequence>